<proteinExistence type="inferred from homology"/>
<feature type="signal peptide" evidence="8">
    <location>
        <begin position="1"/>
        <end position="25"/>
    </location>
</feature>
<dbReference type="Gene3D" id="2.60.40.2970">
    <property type="match status" value="1"/>
</dbReference>
<evidence type="ECO:0000256" key="3">
    <source>
        <dbReference type="ARBA" id="ARBA00022670"/>
    </source>
</evidence>
<keyword evidence="5 10" id="KW-0378">Hydrolase</keyword>
<keyword evidence="7" id="KW-0482">Metalloprotease</keyword>
<evidence type="ECO:0000256" key="4">
    <source>
        <dbReference type="ARBA" id="ARBA00022723"/>
    </source>
</evidence>
<evidence type="ECO:0000259" key="9">
    <source>
        <dbReference type="SMART" id="SM01351"/>
    </source>
</evidence>
<dbReference type="PANTHER" id="PTHR37016">
    <property type="match status" value="1"/>
</dbReference>
<evidence type="ECO:0000313" key="11">
    <source>
        <dbReference type="Proteomes" id="UP000023435"/>
    </source>
</evidence>
<keyword evidence="4" id="KW-0479">Metal-binding</keyword>
<dbReference type="InterPro" id="IPR024079">
    <property type="entry name" value="MetalloPept_cat_dom_sf"/>
</dbReference>
<dbReference type="GO" id="GO:0004222">
    <property type="term" value="F:metalloendopeptidase activity"/>
    <property type="evidence" value="ECO:0007669"/>
    <property type="project" value="InterPro"/>
</dbReference>
<feature type="domain" description="Lysine-specific metallo-endopeptidase" evidence="9">
    <location>
        <begin position="226"/>
        <end position="359"/>
    </location>
</feature>
<keyword evidence="11" id="KW-1185">Reference proteome</keyword>
<comment type="similarity">
    <text evidence="2">Belongs to the peptidase M35 family.</text>
</comment>
<dbReference type="InterPro" id="IPR029463">
    <property type="entry name" value="Lys_MEP"/>
</dbReference>
<keyword evidence="3 10" id="KW-0645">Protease</keyword>
<dbReference type="SMART" id="SM01351">
    <property type="entry name" value="Aspzincin_M35"/>
    <property type="match status" value="1"/>
</dbReference>
<evidence type="ECO:0000256" key="7">
    <source>
        <dbReference type="ARBA" id="ARBA00023049"/>
    </source>
</evidence>
<dbReference type="RefSeq" id="WP_036102998.1">
    <property type="nucleotide sequence ID" value="NZ_JAJA02000001.1"/>
</dbReference>
<feature type="chain" id="PRO_5007131566" evidence="8">
    <location>
        <begin position="26"/>
        <end position="365"/>
    </location>
</feature>
<dbReference type="GO" id="GO:0046872">
    <property type="term" value="F:metal ion binding"/>
    <property type="evidence" value="ECO:0007669"/>
    <property type="project" value="UniProtKB-KW"/>
</dbReference>
<dbReference type="CDD" id="cd11306">
    <property type="entry name" value="M35_peptidyl-Lys"/>
    <property type="match status" value="1"/>
</dbReference>
<dbReference type="Pfam" id="PF14521">
    <property type="entry name" value="Aspzincin_M35"/>
    <property type="match status" value="1"/>
</dbReference>
<sequence length="365" mass="38114">MKKFVLMPTIAGGMVLAGAIASVTAAPPADRVSPLRVGLMAVADPAGGFQGQVEVTVTNTSRHTARVPKWQLPSNLVESKLFQISRDGATVAYQGPMIKRGLPQAEDFVILRAGETLRSVVDLSKAYDFSRGGQYVIALNSALQFASLSDGSALKQSNGLPQVARSAPLSLWVAGKGANVGVQGKPGGGGGSVVGGVSYKSCSATQIDSIGGAVNAARGYAENAKGYLNAGTVGPRYTTWFGGYTSSRYATASQNFVAIDAALDQSNGEITVNCGCNQKYYAYVYPNQPYEIYVCRAFWTAPLTGTDSKAGTLIHETSHFTAVAGTDDHVYGQSGAKSLAISDPASALDNADSHEYFAENTPSQN</sequence>
<evidence type="ECO:0000313" key="10">
    <source>
        <dbReference type="EMBL" id="KWS03131.1"/>
    </source>
</evidence>
<keyword evidence="8" id="KW-0732">Signal</keyword>
<dbReference type="InterPro" id="IPR050414">
    <property type="entry name" value="Fungal_M35_metalloproteases"/>
</dbReference>
<comment type="cofactor">
    <cofactor evidence="1">
        <name>Zn(2+)</name>
        <dbReference type="ChEBI" id="CHEBI:29105"/>
    </cofactor>
</comment>
<dbReference type="InterPro" id="IPR034115">
    <property type="entry name" value="M35_peptidyl-Lys"/>
</dbReference>
<organism evidence="10 11">
    <name type="scientific">Lysobacter capsici AZ78</name>
    <dbReference type="NCBI Taxonomy" id="1444315"/>
    <lineage>
        <taxon>Bacteria</taxon>
        <taxon>Pseudomonadati</taxon>
        <taxon>Pseudomonadota</taxon>
        <taxon>Gammaproteobacteria</taxon>
        <taxon>Lysobacterales</taxon>
        <taxon>Lysobacteraceae</taxon>
        <taxon>Lysobacter</taxon>
    </lineage>
</organism>
<dbReference type="SUPFAM" id="SSF55486">
    <property type="entry name" value="Metalloproteases ('zincins'), catalytic domain"/>
    <property type="match status" value="1"/>
</dbReference>
<evidence type="ECO:0000256" key="2">
    <source>
        <dbReference type="ARBA" id="ARBA00010279"/>
    </source>
</evidence>
<dbReference type="PANTHER" id="PTHR37016:SF3">
    <property type="entry name" value="NEUTRAL PROTEASE 2-RELATED"/>
    <property type="match status" value="1"/>
</dbReference>
<dbReference type="OrthoDB" id="7649992at2"/>
<dbReference type="Gene3D" id="3.40.390.10">
    <property type="entry name" value="Collagenase (Catalytic Domain)"/>
    <property type="match status" value="1"/>
</dbReference>
<dbReference type="Proteomes" id="UP000023435">
    <property type="component" value="Unassembled WGS sequence"/>
</dbReference>
<accession>A0A108U5W2</accession>
<name>A0A108U5W2_9GAMM</name>
<dbReference type="EMBL" id="JAJA02000001">
    <property type="protein sequence ID" value="KWS03131.1"/>
    <property type="molecule type" value="Genomic_DNA"/>
</dbReference>
<reference evidence="10 11" key="1">
    <citation type="journal article" date="2014" name="Genome Announc.">
        <title>Draft Genome Sequence of Lysobacter capsici AZ78, a Bacterium Antagonistic to Plant-Pathogenic Oomycetes.</title>
        <authorList>
            <person name="Puopolo G."/>
            <person name="Sonego P."/>
            <person name="Engelen K."/>
            <person name="Pertot I."/>
        </authorList>
    </citation>
    <scope>NUCLEOTIDE SEQUENCE [LARGE SCALE GENOMIC DNA]</scope>
    <source>
        <strain evidence="10 11">AZ78</strain>
    </source>
</reference>
<keyword evidence="6" id="KW-0862">Zinc</keyword>
<evidence type="ECO:0000256" key="8">
    <source>
        <dbReference type="SAM" id="SignalP"/>
    </source>
</evidence>
<protein>
    <submittedName>
        <fullName evidence="10">Extracellular protease</fullName>
        <ecNumber evidence="10">3.4.24.-</ecNumber>
    </submittedName>
</protein>
<dbReference type="AlphaFoldDB" id="A0A108U5W2"/>
<gene>
    <name evidence="10" type="ORF">AZ78_0677</name>
</gene>
<comment type="caution">
    <text evidence="10">The sequence shown here is derived from an EMBL/GenBank/DDBJ whole genome shotgun (WGS) entry which is preliminary data.</text>
</comment>
<evidence type="ECO:0000256" key="6">
    <source>
        <dbReference type="ARBA" id="ARBA00022833"/>
    </source>
</evidence>
<evidence type="ECO:0000256" key="1">
    <source>
        <dbReference type="ARBA" id="ARBA00001947"/>
    </source>
</evidence>
<dbReference type="GO" id="GO:0006508">
    <property type="term" value="P:proteolysis"/>
    <property type="evidence" value="ECO:0007669"/>
    <property type="project" value="UniProtKB-KW"/>
</dbReference>
<evidence type="ECO:0000256" key="5">
    <source>
        <dbReference type="ARBA" id="ARBA00022801"/>
    </source>
</evidence>
<dbReference type="EC" id="3.4.24.-" evidence="10"/>